<accession>A0ACB8EWU0</accession>
<sequence length="381" mass="43643">MNGISQGTSTLLPYGSFTLKPNAKHLTSMFYMVSNTSHQHLGITLLLQHFGWRWVGLFVTDDDDGEHFLQVLEPLLSLSEICLAFTERISNNGHTNSISEAIGLLSNIYEPLTDTKVNVIILYGESFAIPLLTIRLFWGNPNYKENTSLMKVWVVTAQTDFVASHFFGDFDFEYFHGAISFKSHSYELLQFQKFLQSIKPPGKHGDGFFKDFWEQAFDCTFPNTLEPRDGPDTCTGQERLESLPESVFQMRMTGHSYTIYNALYAVGHALQLIYSSGARQRLMRGRGRAELHDVQPWQVHAFLQDIVFNNSADETISFNKNRGMGARLEITNLVTFPNKSFRSVNIGRVDPNSIKGKEFLIHDEMIVWPRRFNKKREMLEK</sequence>
<dbReference type="Proteomes" id="UP000827872">
    <property type="component" value="Linkage Group LG15"/>
</dbReference>
<dbReference type="EMBL" id="CM037628">
    <property type="protein sequence ID" value="KAH7997138.1"/>
    <property type="molecule type" value="Genomic_DNA"/>
</dbReference>
<comment type="caution">
    <text evidence="1">The sequence shown here is derived from an EMBL/GenBank/DDBJ whole genome shotgun (WGS) entry which is preliminary data.</text>
</comment>
<gene>
    <name evidence="1" type="ORF">K3G42_013511</name>
</gene>
<name>A0ACB8EWU0_9SAUR</name>
<evidence type="ECO:0000313" key="1">
    <source>
        <dbReference type="EMBL" id="KAH7997138.1"/>
    </source>
</evidence>
<keyword evidence="2" id="KW-1185">Reference proteome</keyword>
<protein>
    <submittedName>
        <fullName evidence="1">Uncharacterized protein</fullName>
    </submittedName>
</protein>
<reference evidence="1" key="1">
    <citation type="submission" date="2021-08" db="EMBL/GenBank/DDBJ databases">
        <title>The first chromosome-level gecko genome reveals the dynamic sex chromosomes of Neotropical dwarf geckos (Sphaerodactylidae: Sphaerodactylus).</title>
        <authorList>
            <person name="Pinto B.J."/>
            <person name="Keating S.E."/>
            <person name="Gamble T."/>
        </authorList>
    </citation>
    <scope>NUCLEOTIDE SEQUENCE</scope>
    <source>
        <strain evidence="1">TG3544</strain>
    </source>
</reference>
<organism evidence="1 2">
    <name type="scientific">Sphaerodactylus townsendi</name>
    <dbReference type="NCBI Taxonomy" id="933632"/>
    <lineage>
        <taxon>Eukaryota</taxon>
        <taxon>Metazoa</taxon>
        <taxon>Chordata</taxon>
        <taxon>Craniata</taxon>
        <taxon>Vertebrata</taxon>
        <taxon>Euteleostomi</taxon>
        <taxon>Lepidosauria</taxon>
        <taxon>Squamata</taxon>
        <taxon>Bifurcata</taxon>
        <taxon>Gekkota</taxon>
        <taxon>Sphaerodactylidae</taxon>
        <taxon>Sphaerodactylus</taxon>
    </lineage>
</organism>
<proteinExistence type="predicted"/>
<evidence type="ECO:0000313" key="2">
    <source>
        <dbReference type="Proteomes" id="UP000827872"/>
    </source>
</evidence>